<dbReference type="InterPro" id="IPR045851">
    <property type="entry name" value="AMP-bd_C_sf"/>
</dbReference>
<evidence type="ECO:0000256" key="2">
    <source>
        <dbReference type="ARBA" id="ARBA00022450"/>
    </source>
</evidence>
<name>A0A327KW42_9BRAD</name>
<dbReference type="Gene3D" id="3.30.559.30">
    <property type="entry name" value="Nonribosomal peptide synthetase, condensation domain"/>
    <property type="match status" value="1"/>
</dbReference>
<dbReference type="Pfam" id="PF13193">
    <property type="entry name" value="AMP-binding_C"/>
    <property type="match status" value="1"/>
</dbReference>
<dbReference type="Pfam" id="PF00550">
    <property type="entry name" value="PP-binding"/>
    <property type="match status" value="1"/>
</dbReference>
<comment type="cofactor">
    <cofactor evidence="1">
        <name>pantetheine 4'-phosphate</name>
        <dbReference type="ChEBI" id="CHEBI:47942"/>
    </cofactor>
</comment>
<dbReference type="AlphaFoldDB" id="A0A327KW42"/>
<dbReference type="GO" id="GO:0031177">
    <property type="term" value="F:phosphopantetheine binding"/>
    <property type="evidence" value="ECO:0007669"/>
    <property type="project" value="InterPro"/>
</dbReference>
<dbReference type="Proteomes" id="UP000249130">
    <property type="component" value="Unassembled WGS sequence"/>
</dbReference>
<dbReference type="InterPro" id="IPR006162">
    <property type="entry name" value="Ppantetheine_attach_site"/>
</dbReference>
<keyword evidence="2" id="KW-0596">Phosphopantetheine</keyword>
<dbReference type="InterPro" id="IPR036736">
    <property type="entry name" value="ACP-like_sf"/>
</dbReference>
<dbReference type="GO" id="GO:0044550">
    <property type="term" value="P:secondary metabolite biosynthetic process"/>
    <property type="evidence" value="ECO:0007669"/>
    <property type="project" value="TreeGrafter"/>
</dbReference>
<dbReference type="InterPro" id="IPR042099">
    <property type="entry name" value="ANL_N_sf"/>
</dbReference>
<accession>A0A327KW42</accession>
<dbReference type="PANTHER" id="PTHR45527">
    <property type="entry name" value="NONRIBOSOMAL PEPTIDE SYNTHETASE"/>
    <property type="match status" value="1"/>
</dbReference>
<dbReference type="InterPro" id="IPR029058">
    <property type="entry name" value="AB_hydrolase_fold"/>
</dbReference>
<dbReference type="InterPro" id="IPR025110">
    <property type="entry name" value="AMP-bd_C"/>
</dbReference>
<dbReference type="Gene3D" id="3.30.559.10">
    <property type="entry name" value="Chloramphenicol acetyltransferase-like domain"/>
    <property type="match status" value="1"/>
</dbReference>
<dbReference type="CDD" id="cd05930">
    <property type="entry name" value="A_NRPS"/>
    <property type="match status" value="1"/>
</dbReference>
<dbReference type="InterPro" id="IPR020845">
    <property type="entry name" value="AMP-binding_CS"/>
</dbReference>
<dbReference type="PROSITE" id="PS00455">
    <property type="entry name" value="AMP_BINDING"/>
    <property type="match status" value="1"/>
</dbReference>
<dbReference type="RefSeq" id="WP_111421818.1">
    <property type="nucleotide sequence ID" value="NZ_NPEX01000279.1"/>
</dbReference>
<sequence>MTRGPIEDIHGLTEMQRAMLVRCVAHPDRPLYMGQWWALLDGDLDQETFCDAWHRVVARHSALRSGVHWEIKKDPFQVVLAAPAFAVERLDWSGCTDWRSDLEALLGRDRADPFDLKRPPLIRVRLITLAPARRLLVWTRHHLVVDGWSLGEILDEVLALYAGRPVPPAVPFRRYVDWARGRDPAAARTYWSGHLAGFESNETIRNPAGTAPDIAERSIDLSADVTARLLGLSRDERLTLSTLVEGAWAMVLARAGGADDILFGCVETVRPPELLGDLSAHLVGPQVAVLPCRVRLDGTTLRQWLSGLQVARTQGRDAGPVGLDAVRDMLGLPRDALPLRSLLAVQTYPLDLAAAFRGAGVELIESGDVTLPDMPLNLMVEVGASILLRLMFDHRHVAPVEAEQYLDMLATALERIPDGLDRPADALDVLSGSRLRQIEACLTGAALPPPAGTVVDLVLARIHAQPDAPAIVTRDGLWSYAELGARAAGVAAQLRARGVGRGDRVGLLLGHRPDAIAAILGIHFAGAAYVPIDPDAPPERRALVLETAGPAAVVTSRSSASGIVGRPVVAIEDVIAAPDSLETDGLPSRDDEAYLIFTSGSSGRPKGVSVGHDNLSYHVAANAAENHDLPIRRFLLTFPLFFDGSVTGIFCTLADGGALVLPTEAETRDPDALAALVRATDASHVCMTPSLWALLLDAAGPLGFTGLRMAKVAAEPCPPTLVREHAARAPAAVLCNEYGPTEATVWVSVERCRSETVDASVAIGRPLPGTRLHVVDARRRPCPFGTVGELVVAGPAVARAYVGAEPGVSLRWLDAPFRTGRDAASCYRTGDRVALGFDGRLFFHGRQDRQIKVSGYRVELGEIEAVLLAQPGIREAAVVAESIDGRPERLVAHLAGSAAEADDETLRRRIGERLPTYMLPQAFVRHGRLPRTGSGKIDTAALPPACPPQRRVEPPAGALEEKLAAIWADLVGVPVVGRHDDFFALGGSSLVAMQVVARIRRDLGLPAMIADLFEAPQLARLAERLGERVAVDATGGPALSARRRTRVELPS</sequence>
<dbReference type="GO" id="GO:0072330">
    <property type="term" value="P:monocarboxylic acid biosynthetic process"/>
    <property type="evidence" value="ECO:0007669"/>
    <property type="project" value="UniProtKB-ARBA"/>
</dbReference>
<dbReference type="InterPro" id="IPR020806">
    <property type="entry name" value="PKS_PP-bd"/>
</dbReference>
<dbReference type="Gene3D" id="3.30.300.30">
    <property type="match status" value="1"/>
</dbReference>
<dbReference type="InterPro" id="IPR010071">
    <property type="entry name" value="AA_adenyl_dom"/>
</dbReference>
<feature type="domain" description="Carrier" evidence="4">
    <location>
        <begin position="954"/>
        <end position="1029"/>
    </location>
</feature>
<dbReference type="Gene3D" id="3.40.50.12780">
    <property type="entry name" value="N-terminal domain of ligase-like"/>
    <property type="match status" value="1"/>
</dbReference>
<dbReference type="SUPFAM" id="SSF47336">
    <property type="entry name" value="ACP-like"/>
    <property type="match status" value="1"/>
</dbReference>
<evidence type="ECO:0000256" key="3">
    <source>
        <dbReference type="ARBA" id="ARBA00022553"/>
    </source>
</evidence>
<evidence type="ECO:0000259" key="4">
    <source>
        <dbReference type="PROSITE" id="PS50075"/>
    </source>
</evidence>
<comment type="caution">
    <text evidence="5">The sequence shown here is derived from an EMBL/GenBank/DDBJ whole genome shotgun (WGS) entry which is preliminary data.</text>
</comment>
<keyword evidence="3" id="KW-0597">Phosphoprotein</keyword>
<dbReference type="SUPFAM" id="SSF52777">
    <property type="entry name" value="CoA-dependent acyltransferases"/>
    <property type="match status" value="2"/>
</dbReference>
<dbReference type="SMART" id="SM00823">
    <property type="entry name" value="PKS_PP"/>
    <property type="match status" value="1"/>
</dbReference>
<dbReference type="InterPro" id="IPR009081">
    <property type="entry name" value="PP-bd_ACP"/>
</dbReference>
<dbReference type="EMBL" id="NPEX01000279">
    <property type="protein sequence ID" value="RAI39578.1"/>
    <property type="molecule type" value="Genomic_DNA"/>
</dbReference>
<evidence type="ECO:0000313" key="6">
    <source>
        <dbReference type="Proteomes" id="UP000249130"/>
    </source>
</evidence>
<proteinExistence type="predicted"/>
<dbReference type="PANTHER" id="PTHR45527:SF1">
    <property type="entry name" value="FATTY ACID SYNTHASE"/>
    <property type="match status" value="1"/>
</dbReference>
<dbReference type="FunFam" id="1.10.1200.10:FF:000016">
    <property type="entry name" value="Non-ribosomal peptide synthase"/>
    <property type="match status" value="1"/>
</dbReference>
<dbReference type="Pfam" id="PF00668">
    <property type="entry name" value="Condensation"/>
    <property type="match status" value="1"/>
</dbReference>
<evidence type="ECO:0000256" key="1">
    <source>
        <dbReference type="ARBA" id="ARBA00001957"/>
    </source>
</evidence>
<organism evidence="5 6">
    <name type="scientific">Rhodoplanes roseus</name>
    <dbReference type="NCBI Taxonomy" id="29409"/>
    <lineage>
        <taxon>Bacteria</taxon>
        <taxon>Pseudomonadati</taxon>
        <taxon>Pseudomonadota</taxon>
        <taxon>Alphaproteobacteria</taxon>
        <taxon>Hyphomicrobiales</taxon>
        <taxon>Nitrobacteraceae</taxon>
        <taxon>Rhodoplanes</taxon>
    </lineage>
</organism>
<dbReference type="NCBIfam" id="TIGR01733">
    <property type="entry name" value="AA-adenyl-dom"/>
    <property type="match status" value="1"/>
</dbReference>
<dbReference type="GO" id="GO:0003824">
    <property type="term" value="F:catalytic activity"/>
    <property type="evidence" value="ECO:0007669"/>
    <property type="project" value="InterPro"/>
</dbReference>
<dbReference type="InterPro" id="IPR023213">
    <property type="entry name" value="CAT-like_dom_sf"/>
</dbReference>
<dbReference type="Pfam" id="PF00501">
    <property type="entry name" value="AMP-binding"/>
    <property type="match status" value="1"/>
</dbReference>
<dbReference type="PROSITE" id="PS50075">
    <property type="entry name" value="CARRIER"/>
    <property type="match status" value="1"/>
</dbReference>
<keyword evidence="6" id="KW-1185">Reference proteome</keyword>
<dbReference type="PROSITE" id="PS00012">
    <property type="entry name" value="PHOSPHOPANTETHEINE"/>
    <property type="match status" value="1"/>
</dbReference>
<dbReference type="Gene3D" id="3.40.50.1820">
    <property type="entry name" value="alpha/beta hydrolase"/>
    <property type="match status" value="1"/>
</dbReference>
<protein>
    <submittedName>
        <fullName evidence="5">Non-ribosomal peptide synthetase</fullName>
    </submittedName>
</protein>
<dbReference type="InterPro" id="IPR001242">
    <property type="entry name" value="Condensation_dom"/>
</dbReference>
<dbReference type="GO" id="GO:0043041">
    <property type="term" value="P:amino acid activation for nonribosomal peptide biosynthetic process"/>
    <property type="evidence" value="ECO:0007669"/>
    <property type="project" value="TreeGrafter"/>
</dbReference>
<dbReference type="SUPFAM" id="SSF56801">
    <property type="entry name" value="Acetyl-CoA synthetase-like"/>
    <property type="match status" value="1"/>
</dbReference>
<gene>
    <name evidence="5" type="ORF">CH341_25530</name>
</gene>
<dbReference type="GO" id="GO:0005737">
    <property type="term" value="C:cytoplasm"/>
    <property type="evidence" value="ECO:0007669"/>
    <property type="project" value="TreeGrafter"/>
</dbReference>
<evidence type="ECO:0000313" key="5">
    <source>
        <dbReference type="EMBL" id="RAI39578.1"/>
    </source>
</evidence>
<reference evidence="5 6" key="1">
    <citation type="submission" date="2017-07" db="EMBL/GenBank/DDBJ databases">
        <title>Draft Genome Sequences of Select Purple Nonsulfur Bacteria.</title>
        <authorList>
            <person name="Lasarre B."/>
            <person name="Mckinlay J.B."/>
        </authorList>
    </citation>
    <scope>NUCLEOTIDE SEQUENCE [LARGE SCALE GENOMIC DNA]</scope>
    <source>
        <strain evidence="5 6">DSM 5909</strain>
    </source>
</reference>
<dbReference type="InterPro" id="IPR000873">
    <property type="entry name" value="AMP-dep_synth/lig_dom"/>
</dbReference>
<dbReference type="OrthoDB" id="9803968at2"/>